<dbReference type="InterPro" id="IPR013783">
    <property type="entry name" value="Ig-like_fold"/>
</dbReference>
<evidence type="ECO:0000256" key="1">
    <source>
        <dbReference type="SAM" id="Phobius"/>
    </source>
</evidence>
<gene>
    <name evidence="4" type="ORF">JZO67_001752</name>
</gene>
<proteinExistence type="predicted"/>
<accession>A0ABV0EME2</accession>
<dbReference type="InterPro" id="IPR032364">
    <property type="entry name" value="GramPos_pilinD1_N"/>
</dbReference>
<feature type="transmembrane region" description="Helical" evidence="1">
    <location>
        <begin position="204"/>
        <end position="223"/>
    </location>
</feature>
<evidence type="ECO:0000313" key="5">
    <source>
        <dbReference type="Proteomes" id="UP000664357"/>
    </source>
</evidence>
<dbReference type="RefSeq" id="WP_207702134.1">
    <property type="nucleotide sequence ID" value="NZ_JAFREL020000001.1"/>
</dbReference>
<dbReference type="EMBL" id="JAFREL020000001">
    <property type="protein sequence ID" value="MEO1769801.1"/>
    <property type="molecule type" value="Genomic_DNA"/>
</dbReference>
<reference evidence="4 5" key="2">
    <citation type="submission" date="2024-02" db="EMBL/GenBank/DDBJ databases">
        <title>The Genome Sequence of Enterococcus sp. DIV0159.</title>
        <authorList>
            <person name="Earl A."/>
            <person name="Manson A."/>
            <person name="Gilmore M."/>
            <person name="Sanders J."/>
            <person name="Shea T."/>
            <person name="Howe W."/>
            <person name="Livny J."/>
            <person name="Cuomo C."/>
            <person name="Neafsey D."/>
            <person name="Birren B."/>
        </authorList>
    </citation>
    <scope>NUCLEOTIDE SEQUENCE [LARGE SCALE GENOMIC DNA]</scope>
    <source>
        <strain evidence="4 5">665A</strain>
    </source>
</reference>
<evidence type="ECO:0000313" key="4">
    <source>
        <dbReference type="EMBL" id="MEO1769801.1"/>
    </source>
</evidence>
<dbReference type="Proteomes" id="UP000664357">
    <property type="component" value="Unassembled WGS sequence"/>
</dbReference>
<dbReference type="Gene3D" id="2.60.40.10">
    <property type="entry name" value="Immunoglobulins"/>
    <property type="match status" value="1"/>
</dbReference>
<keyword evidence="1" id="KW-0812">Transmembrane</keyword>
<feature type="domain" description="Gram-positive pilin subunit D1 N-terminal" evidence="3">
    <location>
        <begin position="32"/>
        <end position="160"/>
    </location>
</feature>
<dbReference type="Pfam" id="PF16555">
    <property type="entry name" value="GramPos_pilinD1"/>
    <property type="match status" value="1"/>
</dbReference>
<reference evidence="4 5" key="1">
    <citation type="submission" date="2021-03" db="EMBL/GenBank/DDBJ databases">
        <authorList>
            <person name="Gilmore M.S."/>
            <person name="Schwartzman J."/>
            <person name="Van Tyne D."/>
            <person name="Martin M."/>
            <person name="Earl A.M."/>
            <person name="Manson A.L."/>
            <person name="Straub T."/>
            <person name="Salamzade R."/>
            <person name="Saavedra J."/>
            <person name="Lebreton F."/>
            <person name="Prichula J."/>
            <person name="Schaufler K."/>
            <person name="Gaca A."/>
            <person name="Sgardioli B."/>
            <person name="Wagenaar J."/>
            <person name="Strong T."/>
        </authorList>
    </citation>
    <scope>NUCLEOTIDE SEQUENCE [LARGE SCALE GENOMIC DNA]</scope>
    <source>
        <strain evidence="4 5">665A</strain>
    </source>
</reference>
<sequence length="230" mass="24710">MKKIRTICLLLSLLVSVVLLPQSVAAEEAGYSITIQKYKLAEGVTLSEDVPQDGTKAEKVTDAEGNQLDPLSGITYEIVRVSPMEGTSEFRPVEGVDAFSATITTDDQGSARVGNLVAGTYRVSEKATDTLRQVMEPVTFELPLPQRTGEALSDVYLYPKSSVQILPGTSGTKEKDPANPTAAEATAANKRLPQTSGTLGTMQSLYLILALIVVMGAIGGYFMRTKKHHF</sequence>
<evidence type="ECO:0000256" key="2">
    <source>
        <dbReference type="SAM" id="SignalP"/>
    </source>
</evidence>
<organism evidence="4 5">
    <name type="scientific">Candidatus Enterococcus ferrettii</name>
    <dbReference type="NCBI Taxonomy" id="2815324"/>
    <lineage>
        <taxon>Bacteria</taxon>
        <taxon>Bacillati</taxon>
        <taxon>Bacillota</taxon>
        <taxon>Bacilli</taxon>
        <taxon>Lactobacillales</taxon>
        <taxon>Enterococcaceae</taxon>
        <taxon>Enterococcus</taxon>
    </lineage>
</organism>
<keyword evidence="1" id="KW-1133">Transmembrane helix</keyword>
<keyword evidence="5" id="KW-1185">Reference proteome</keyword>
<feature type="signal peptide" evidence="2">
    <location>
        <begin position="1"/>
        <end position="26"/>
    </location>
</feature>
<keyword evidence="2" id="KW-0732">Signal</keyword>
<keyword evidence="1" id="KW-0472">Membrane</keyword>
<comment type="caution">
    <text evidence="4">The sequence shown here is derived from an EMBL/GenBank/DDBJ whole genome shotgun (WGS) entry which is preliminary data.</text>
</comment>
<protein>
    <recommendedName>
        <fullName evidence="3">Gram-positive pilin subunit D1 N-terminal domain-containing protein</fullName>
    </recommendedName>
</protein>
<name>A0ABV0EME2_9ENTE</name>
<evidence type="ECO:0000259" key="3">
    <source>
        <dbReference type="Pfam" id="PF16555"/>
    </source>
</evidence>
<feature type="chain" id="PRO_5045688553" description="Gram-positive pilin subunit D1 N-terminal domain-containing protein" evidence="2">
    <location>
        <begin position="27"/>
        <end position="230"/>
    </location>
</feature>